<feature type="compositionally biased region" description="Low complexity" evidence="8">
    <location>
        <begin position="599"/>
        <end position="611"/>
    </location>
</feature>
<feature type="compositionally biased region" description="Polar residues" evidence="8">
    <location>
        <begin position="564"/>
        <end position="575"/>
    </location>
</feature>
<feature type="transmembrane region" description="Helical" evidence="9">
    <location>
        <begin position="12"/>
        <end position="36"/>
    </location>
</feature>
<dbReference type="EMBL" id="QEFC01000317">
    <property type="protein sequence ID" value="KAE9464888.1"/>
    <property type="molecule type" value="Genomic_DNA"/>
</dbReference>
<dbReference type="OrthoDB" id="784140at2759"/>
<keyword evidence="3 9" id="KW-0812">Transmembrane</keyword>
<keyword evidence="4 9" id="KW-1133">Transmembrane helix</keyword>
<comment type="subcellular location">
    <subcellularLocation>
        <location evidence="1">Membrane</location>
        <topology evidence="1">Multi-pass membrane protein</topology>
    </subcellularLocation>
</comment>
<dbReference type="InterPro" id="IPR006598">
    <property type="entry name" value="CAP10"/>
</dbReference>
<name>A0A6A4MFH6_9ERIC</name>
<evidence type="ECO:0000256" key="1">
    <source>
        <dbReference type="ARBA" id="ARBA00004141"/>
    </source>
</evidence>
<evidence type="ECO:0000259" key="10">
    <source>
        <dbReference type="Pfam" id="PF05686"/>
    </source>
</evidence>
<dbReference type="PANTHER" id="PTHR13624:SF6">
    <property type="entry name" value="EMEI"/>
    <property type="match status" value="1"/>
</dbReference>
<evidence type="ECO:0000313" key="12">
    <source>
        <dbReference type="Proteomes" id="UP000428333"/>
    </source>
</evidence>
<keyword evidence="7" id="KW-0175">Coiled coil</keyword>
<evidence type="ECO:0000256" key="7">
    <source>
        <dbReference type="SAM" id="Coils"/>
    </source>
</evidence>
<feature type="transmembrane region" description="Helical" evidence="9">
    <location>
        <begin position="104"/>
        <end position="125"/>
    </location>
</feature>
<keyword evidence="6" id="KW-0325">Glycoprotein</keyword>
<evidence type="ECO:0000256" key="6">
    <source>
        <dbReference type="ARBA" id="ARBA00023180"/>
    </source>
</evidence>
<organism evidence="11 12">
    <name type="scientific">Rhododendron williamsianum</name>
    <dbReference type="NCBI Taxonomy" id="262921"/>
    <lineage>
        <taxon>Eukaryota</taxon>
        <taxon>Viridiplantae</taxon>
        <taxon>Streptophyta</taxon>
        <taxon>Embryophyta</taxon>
        <taxon>Tracheophyta</taxon>
        <taxon>Spermatophyta</taxon>
        <taxon>Magnoliopsida</taxon>
        <taxon>eudicotyledons</taxon>
        <taxon>Gunneridae</taxon>
        <taxon>Pentapetalae</taxon>
        <taxon>asterids</taxon>
        <taxon>Ericales</taxon>
        <taxon>Ericaceae</taxon>
        <taxon>Ericoideae</taxon>
        <taxon>Rhodoreae</taxon>
        <taxon>Rhododendron</taxon>
    </lineage>
</organism>
<dbReference type="Proteomes" id="UP000428333">
    <property type="component" value="Linkage Group LG02"/>
</dbReference>
<comment type="caution">
    <text evidence="11">The sequence shown here is derived from an EMBL/GenBank/DDBJ whole genome shotgun (WGS) entry which is preliminary data.</text>
</comment>
<feature type="transmembrane region" description="Helical" evidence="9">
    <location>
        <begin position="268"/>
        <end position="286"/>
    </location>
</feature>
<evidence type="ECO:0000256" key="8">
    <source>
        <dbReference type="SAM" id="MobiDB-lite"/>
    </source>
</evidence>
<feature type="coiled-coil region" evidence="7">
    <location>
        <begin position="499"/>
        <end position="529"/>
    </location>
</feature>
<feature type="transmembrane region" description="Helical" evidence="9">
    <location>
        <begin position="137"/>
        <end position="158"/>
    </location>
</feature>
<dbReference type="GO" id="GO:0016020">
    <property type="term" value="C:membrane"/>
    <property type="evidence" value="ECO:0007669"/>
    <property type="project" value="UniProtKB-SubCell"/>
</dbReference>
<feature type="region of interest" description="Disordered" evidence="8">
    <location>
        <begin position="560"/>
        <end position="620"/>
    </location>
</feature>
<comment type="similarity">
    <text evidence="2">Belongs to the TMEM161 family.</text>
</comment>
<keyword evidence="5 9" id="KW-0472">Membrane</keyword>
<evidence type="ECO:0000313" key="11">
    <source>
        <dbReference type="EMBL" id="KAE9464888.1"/>
    </source>
</evidence>
<reference evidence="11 12" key="1">
    <citation type="journal article" date="2019" name="Genome Biol. Evol.">
        <title>The Rhododendron genome and chromosomal organization provide insight into shared whole-genome duplications across the heath family (Ericaceae).</title>
        <authorList>
            <person name="Soza V.L."/>
            <person name="Lindsley D."/>
            <person name="Waalkes A."/>
            <person name="Ramage E."/>
            <person name="Patwardhan R.P."/>
            <person name="Burton J.N."/>
            <person name="Adey A."/>
            <person name="Kumar A."/>
            <person name="Qiu R."/>
            <person name="Shendure J."/>
            <person name="Hall B."/>
        </authorList>
    </citation>
    <scope>NUCLEOTIDE SEQUENCE [LARGE SCALE GENOMIC DNA]</scope>
    <source>
        <strain evidence="11">RSF 1966-606</strain>
    </source>
</reference>
<dbReference type="Pfam" id="PF10268">
    <property type="entry name" value="Tmemb_161AB"/>
    <property type="match status" value="1"/>
</dbReference>
<accession>A0A6A4MFH6</accession>
<feature type="transmembrane region" description="Helical" evidence="9">
    <location>
        <begin position="375"/>
        <end position="396"/>
    </location>
</feature>
<dbReference type="InterPro" id="IPR019395">
    <property type="entry name" value="Transmembrane_161A/B"/>
</dbReference>
<gene>
    <name evidence="11" type="ORF">C3L33_03194</name>
</gene>
<feature type="transmembrane region" description="Helical" evidence="9">
    <location>
        <begin position="179"/>
        <end position="206"/>
    </location>
</feature>
<proteinExistence type="inferred from homology"/>
<evidence type="ECO:0000256" key="2">
    <source>
        <dbReference type="ARBA" id="ARBA00009706"/>
    </source>
</evidence>
<evidence type="ECO:0000256" key="9">
    <source>
        <dbReference type="SAM" id="Phobius"/>
    </source>
</evidence>
<feature type="transmembrane region" description="Helical" evidence="9">
    <location>
        <begin position="212"/>
        <end position="230"/>
    </location>
</feature>
<dbReference type="AlphaFoldDB" id="A0A6A4MFH6"/>
<dbReference type="PANTHER" id="PTHR13624">
    <property type="entry name" value="RE42071P"/>
    <property type="match status" value="1"/>
</dbReference>
<feature type="non-terminal residue" evidence="11">
    <location>
        <position position="1"/>
    </location>
</feature>
<evidence type="ECO:0000256" key="4">
    <source>
        <dbReference type="ARBA" id="ARBA00022989"/>
    </source>
</evidence>
<dbReference type="Pfam" id="PF05686">
    <property type="entry name" value="Glyco_transf_90"/>
    <property type="match status" value="1"/>
</dbReference>
<feature type="domain" description="Glycosyl transferase CAP10" evidence="10">
    <location>
        <begin position="624"/>
        <end position="690"/>
    </location>
</feature>
<evidence type="ECO:0000256" key="5">
    <source>
        <dbReference type="ARBA" id="ARBA00023136"/>
    </source>
</evidence>
<keyword evidence="12" id="KW-1185">Reference proteome</keyword>
<sequence length="703" mass="77764">MSLLRLLPTSSLLLQSTLALSLYALLSLLHIPVFFLHALHTYIHPDDVPAAPTSANGVRAAIRRPGSDLDPKPRKRSKPSFEFDENKAQIFRLKLTHAHLQSRLYFNQFNAAFSSTVIALSSLLLHRFLPKSESSGIISNGAIIPVLLGFATVCRLLVFITRVSFERSASKRSEKQLSVLLGFLGFVLGLMIVLEIVPNFVIGFGFGFLDGFGKFLVAGLMGGTAGLLFMPAGRNARSFWLGTDQIRCNLPIIHCGWFARMLLYANQLLVMFTSLLWIGPFANILVNKNADNRKGANLIGDVDQLVGNVGMSKSDFDKFRVWCLLASGLLQIITLRSNLQMYLNEAVLSWYQRLHSSKVPDLEYSRAKVFLHNHYLCLVVLQFFGPPALVLLFLGLSQVDGKLFKDLQPGFRKVVPDRWEFSNEFFRRGEKRLLCDIQRRKVATPVTAVAVAAVTVAATPPLPQGTGSPSISGDEQVISSNSSPVATPVLCRQMSSGSTSELVDENERLRKENSQLNRELSQMKNLCNNIYALMSNYANKPAETGSPAVKPLDLLPLKRYCGGETSTDGGSSQSKTEAETETSPRLFGVAIGPPNDPLSSSSSSSSSSSFSARSLPRAYSTPPSLAEINIKPWEGLLEELKEGNRRKRWMDREAYAYWKGNPVVAATRVDLLKCNVSDKQDWGARLYNQCKLRPQVVIQGCWL</sequence>
<evidence type="ECO:0000256" key="3">
    <source>
        <dbReference type="ARBA" id="ARBA00022692"/>
    </source>
</evidence>
<protein>
    <recommendedName>
        <fullName evidence="10">Glycosyl transferase CAP10 domain-containing protein</fullName>
    </recommendedName>
</protein>